<dbReference type="PROSITE" id="PS50045">
    <property type="entry name" value="SIGMA54_INTERACT_4"/>
    <property type="match status" value="1"/>
</dbReference>
<dbReference type="AlphaFoldDB" id="A0A1G6D2U0"/>
<keyword evidence="7" id="KW-1185">Reference proteome</keyword>
<dbReference type="Pfam" id="PF00158">
    <property type="entry name" value="Sigma54_activat"/>
    <property type="match status" value="1"/>
</dbReference>
<dbReference type="InterPro" id="IPR058031">
    <property type="entry name" value="AAA_lid_NorR"/>
</dbReference>
<dbReference type="InterPro" id="IPR003593">
    <property type="entry name" value="AAA+_ATPase"/>
</dbReference>
<dbReference type="GO" id="GO:0043565">
    <property type="term" value="F:sequence-specific DNA binding"/>
    <property type="evidence" value="ECO:0007669"/>
    <property type="project" value="InterPro"/>
</dbReference>
<evidence type="ECO:0000256" key="4">
    <source>
        <dbReference type="ARBA" id="ARBA00023163"/>
    </source>
</evidence>
<dbReference type="STRING" id="617002.SAMN05660653_01867"/>
<dbReference type="InterPro" id="IPR009057">
    <property type="entry name" value="Homeodomain-like_sf"/>
</dbReference>
<dbReference type="InterPro" id="IPR002197">
    <property type="entry name" value="HTH_Fis"/>
</dbReference>
<dbReference type="SUPFAM" id="SSF52540">
    <property type="entry name" value="P-loop containing nucleoside triphosphate hydrolases"/>
    <property type="match status" value="1"/>
</dbReference>
<dbReference type="OrthoDB" id="9763792at2"/>
<dbReference type="Gene3D" id="3.40.50.300">
    <property type="entry name" value="P-loop containing nucleotide triphosphate hydrolases"/>
    <property type="match status" value="1"/>
</dbReference>
<evidence type="ECO:0000313" key="7">
    <source>
        <dbReference type="Proteomes" id="UP000198771"/>
    </source>
</evidence>
<reference evidence="6 7" key="1">
    <citation type="submission" date="2016-10" db="EMBL/GenBank/DDBJ databases">
        <authorList>
            <person name="de Groot N.N."/>
        </authorList>
    </citation>
    <scope>NUCLEOTIDE SEQUENCE [LARGE SCALE GENOMIC DNA]</scope>
    <source>
        <strain evidence="6 7">ASO4-2</strain>
    </source>
</reference>
<dbReference type="EMBL" id="FMXO01000010">
    <property type="protein sequence ID" value="SDB39401.1"/>
    <property type="molecule type" value="Genomic_DNA"/>
</dbReference>
<dbReference type="GO" id="GO:0005524">
    <property type="term" value="F:ATP binding"/>
    <property type="evidence" value="ECO:0007669"/>
    <property type="project" value="UniProtKB-KW"/>
</dbReference>
<organism evidence="6 7">
    <name type="scientific">Desulfonatronum thiosulfatophilum</name>
    <dbReference type="NCBI Taxonomy" id="617002"/>
    <lineage>
        <taxon>Bacteria</taxon>
        <taxon>Pseudomonadati</taxon>
        <taxon>Thermodesulfobacteriota</taxon>
        <taxon>Desulfovibrionia</taxon>
        <taxon>Desulfovibrionales</taxon>
        <taxon>Desulfonatronaceae</taxon>
        <taxon>Desulfonatronum</taxon>
    </lineage>
</organism>
<evidence type="ECO:0000313" key="6">
    <source>
        <dbReference type="EMBL" id="SDB39401.1"/>
    </source>
</evidence>
<accession>A0A1G6D2U0</accession>
<dbReference type="NCBIfam" id="TIGR02974">
    <property type="entry name" value="phageshock_pspF"/>
    <property type="match status" value="1"/>
</dbReference>
<dbReference type="GO" id="GO:0006355">
    <property type="term" value="P:regulation of DNA-templated transcription"/>
    <property type="evidence" value="ECO:0007669"/>
    <property type="project" value="InterPro"/>
</dbReference>
<keyword evidence="2" id="KW-0067">ATP-binding</keyword>
<dbReference type="Gene3D" id="1.10.8.60">
    <property type="match status" value="1"/>
</dbReference>
<sequence length="353" mass="39395">MAIITKTHSLFSEALGRSDAFLSFQEQLGAVAKVDRPVVIIGERGSGKELAAVRLHYHSTRWQAPLVTVNCAALSESLLESELFGHEPGAFTGAIRLRTGRFESAHQGTLFLDEIGTMPLTMQEKILRVVEYQVVERLGGSRPMEVDVRIVAATNANLKSMAESGRFKDDLLDRLAFEVLHVPPLREREGDVLLLAEHFAARMAVELGLSTAPRFSKKVLEILEGYPWPGNVRELKSVVERAVFRAKGSEVIRDVVVDPFARTGRKVVEASMEPSAVSRQENGSTERGAGLLESMNLPDALADLERRYLEHALRQARFNQRKAAKILGLRYHQFRGLYRKHSQVQAELNNTDM</sequence>
<dbReference type="RefSeq" id="WP_092120503.1">
    <property type="nucleotide sequence ID" value="NZ_FMXO01000010.1"/>
</dbReference>
<dbReference type="Proteomes" id="UP000198771">
    <property type="component" value="Unassembled WGS sequence"/>
</dbReference>
<dbReference type="PANTHER" id="PTHR32071:SF38">
    <property type="entry name" value="PSP OPERON TRANSCRIPTIONAL ACTIVATOR"/>
    <property type="match status" value="1"/>
</dbReference>
<proteinExistence type="predicted"/>
<evidence type="ECO:0000256" key="1">
    <source>
        <dbReference type="ARBA" id="ARBA00022741"/>
    </source>
</evidence>
<dbReference type="InterPro" id="IPR002078">
    <property type="entry name" value="Sigma_54_int"/>
</dbReference>
<feature type="domain" description="Sigma-54 factor interaction" evidence="5">
    <location>
        <begin position="14"/>
        <end position="244"/>
    </location>
</feature>
<dbReference type="PANTHER" id="PTHR32071">
    <property type="entry name" value="TRANSCRIPTIONAL REGULATORY PROTEIN"/>
    <property type="match status" value="1"/>
</dbReference>
<dbReference type="CDD" id="cd00009">
    <property type="entry name" value="AAA"/>
    <property type="match status" value="1"/>
</dbReference>
<keyword evidence="1" id="KW-0547">Nucleotide-binding</keyword>
<keyword evidence="4" id="KW-0804">Transcription</keyword>
<gene>
    <name evidence="6" type="ORF">SAMN05660653_01867</name>
</gene>
<keyword evidence="3" id="KW-0805">Transcription regulation</keyword>
<dbReference type="SUPFAM" id="SSF46689">
    <property type="entry name" value="Homeodomain-like"/>
    <property type="match status" value="1"/>
</dbReference>
<dbReference type="InterPro" id="IPR027417">
    <property type="entry name" value="P-loop_NTPase"/>
</dbReference>
<evidence type="ECO:0000256" key="3">
    <source>
        <dbReference type="ARBA" id="ARBA00023015"/>
    </source>
</evidence>
<protein>
    <submittedName>
        <fullName evidence="6">Psp operon transcriptional activator</fullName>
    </submittedName>
</protein>
<dbReference type="FunFam" id="3.40.50.300:FF:000006">
    <property type="entry name" value="DNA-binding transcriptional regulator NtrC"/>
    <property type="match status" value="1"/>
</dbReference>
<name>A0A1G6D2U0_9BACT</name>
<dbReference type="Pfam" id="PF25601">
    <property type="entry name" value="AAA_lid_14"/>
    <property type="match status" value="1"/>
</dbReference>
<dbReference type="Gene3D" id="1.10.10.60">
    <property type="entry name" value="Homeodomain-like"/>
    <property type="match status" value="1"/>
</dbReference>
<evidence type="ECO:0000256" key="2">
    <source>
        <dbReference type="ARBA" id="ARBA00022840"/>
    </source>
</evidence>
<dbReference type="Pfam" id="PF02954">
    <property type="entry name" value="HTH_8"/>
    <property type="match status" value="1"/>
</dbReference>
<evidence type="ECO:0000259" key="5">
    <source>
        <dbReference type="PROSITE" id="PS50045"/>
    </source>
</evidence>
<dbReference type="SMART" id="SM00382">
    <property type="entry name" value="AAA"/>
    <property type="match status" value="1"/>
</dbReference>
<dbReference type="InterPro" id="IPR014317">
    <property type="entry name" value="Transcription_activator_PspF"/>
</dbReference>